<dbReference type="Pfam" id="PF10780">
    <property type="entry name" value="MRP_L53"/>
    <property type="match status" value="1"/>
</dbReference>
<feature type="non-terminal residue" evidence="9">
    <location>
        <position position="1"/>
    </location>
</feature>
<accession>A0A0V1IB32</accession>
<gene>
    <name evidence="9" type="primary">MRPL53</name>
    <name evidence="9" type="ORF">T4B_7067</name>
</gene>
<keyword evidence="6" id="KW-0687">Ribonucleoprotein</keyword>
<comment type="subcellular location">
    <subcellularLocation>
        <location evidence="1">Mitochondrion</location>
    </subcellularLocation>
</comment>
<evidence type="ECO:0000256" key="2">
    <source>
        <dbReference type="ARBA" id="ARBA00005557"/>
    </source>
</evidence>
<protein>
    <recommendedName>
        <fullName evidence="7">Large ribosomal subunit protein mL53</fullName>
    </recommendedName>
    <alternativeName>
        <fullName evidence="8">39S ribosomal protein L53, mitochondrial</fullName>
    </alternativeName>
</protein>
<dbReference type="Proteomes" id="UP000054805">
    <property type="component" value="Unassembled WGS sequence"/>
</dbReference>
<evidence type="ECO:0000313" key="9">
    <source>
        <dbReference type="EMBL" id="KRZ20033.1"/>
    </source>
</evidence>
<evidence type="ECO:0000256" key="1">
    <source>
        <dbReference type="ARBA" id="ARBA00004173"/>
    </source>
</evidence>
<keyword evidence="4 9" id="KW-0689">Ribosomal protein</keyword>
<dbReference type="PANTHER" id="PTHR33618">
    <property type="entry name" value="39S RIBOSOMAL PROTEIN L53, MITOCHONDRIAL"/>
    <property type="match status" value="1"/>
</dbReference>
<sequence length="136" mass="15524">LINVTHNIAKQISTMPLLWQRIRSGVRWHPNEQAAKAAAAMTLKSVKSICVRFDPFSAGNRSIREFLNVAMSDRCIQTNMNCRVTTEIKNDRCKPTLEVQFENGLNLVCDSFNMSLVDLLRVFKKYSTSVQMQSKK</sequence>
<dbReference type="InterPro" id="IPR052473">
    <property type="entry name" value="mtLSU_mL53"/>
</dbReference>
<name>A0A0V1IB32_TRIPS</name>
<evidence type="ECO:0000256" key="4">
    <source>
        <dbReference type="ARBA" id="ARBA00022980"/>
    </source>
</evidence>
<dbReference type="InterPro" id="IPR019716">
    <property type="entry name" value="Ribosomal_mL53"/>
</dbReference>
<evidence type="ECO:0000256" key="5">
    <source>
        <dbReference type="ARBA" id="ARBA00023128"/>
    </source>
</evidence>
<proteinExistence type="inferred from homology"/>
<evidence type="ECO:0000256" key="3">
    <source>
        <dbReference type="ARBA" id="ARBA00022946"/>
    </source>
</evidence>
<evidence type="ECO:0000256" key="6">
    <source>
        <dbReference type="ARBA" id="ARBA00023274"/>
    </source>
</evidence>
<reference evidence="9 10" key="1">
    <citation type="submission" date="2015-01" db="EMBL/GenBank/DDBJ databases">
        <title>Evolution of Trichinella species and genotypes.</title>
        <authorList>
            <person name="Korhonen P.K."/>
            <person name="Edoardo P."/>
            <person name="Giuseppe L.R."/>
            <person name="Gasser R.B."/>
        </authorList>
    </citation>
    <scope>NUCLEOTIDE SEQUENCE [LARGE SCALE GENOMIC DNA]</scope>
    <source>
        <strain evidence="9">ISS588</strain>
    </source>
</reference>
<organism evidence="9 10">
    <name type="scientific">Trichinella pseudospiralis</name>
    <name type="common">Parasitic roundworm</name>
    <dbReference type="NCBI Taxonomy" id="6337"/>
    <lineage>
        <taxon>Eukaryota</taxon>
        <taxon>Metazoa</taxon>
        <taxon>Ecdysozoa</taxon>
        <taxon>Nematoda</taxon>
        <taxon>Enoplea</taxon>
        <taxon>Dorylaimia</taxon>
        <taxon>Trichinellida</taxon>
        <taxon>Trichinellidae</taxon>
        <taxon>Trichinella</taxon>
    </lineage>
</organism>
<comment type="caution">
    <text evidence="9">The sequence shown here is derived from an EMBL/GenBank/DDBJ whole genome shotgun (WGS) entry which is preliminary data.</text>
</comment>
<evidence type="ECO:0000313" key="10">
    <source>
        <dbReference type="Proteomes" id="UP000054805"/>
    </source>
</evidence>
<dbReference type="EMBL" id="JYDS01000256">
    <property type="protein sequence ID" value="KRZ20033.1"/>
    <property type="molecule type" value="Genomic_DNA"/>
</dbReference>
<dbReference type="Gene3D" id="3.40.30.10">
    <property type="entry name" value="Glutaredoxin"/>
    <property type="match status" value="1"/>
</dbReference>
<keyword evidence="5" id="KW-0496">Mitochondrion</keyword>
<dbReference type="GO" id="GO:0005762">
    <property type="term" value="C:mitochondrial large ribosomal subunit"/>
    <property type="evidence" value="ECO:0007669"/>
    <property type="project" value="TreeGrafter"/>
</dbReference>
<evidence type="ECO:0000256" key="7">
    <source>
        <dbReference type="ARBA" id="ARBA00035180"/>
    </source>
</evidence>
<keyword evidence="3" id="KW-0809">Transit peptide</keyword>
<dbReference type="PANTHER" id="PTHR33618:SF1">
    <property type="entry name" value="LARGE RIBOSOMAL SUBUNIT PROTEIN ML53"/>
    <property type="match status" value="1"/>
</dbReference>
<keyword evidence="10" id="KW-1185">Reference proteome</keyword>
<comment type="similarity">
    <text evidence="2">Belongs to the mitochondrion-specific ribosomal protein mL53 family.</text>
</comment>
<dbReference type="AlphaFoldDB" id="A0A0V1IB32"/>
<evidence type="ECO:0000256" key="8">
    <source>
        <dbReference type="ARBA" id="ARBA00042721"/>
    </source>
</evidence>